<gene>
    <name evidence="10" type="ORF">S06H3_57229</name>
</gene>
<comment type="catalytic activity">
    <reaction evidence="9">
        <text>adenosine(37) in tRNA + dimethylallyl diphosphate = N(6)-dimethylallyladenosine(37) in tRNA + diphosphate</text>
        <dbReference type="Rhea" id="RHEA:26482"/>
        <dbReference type="Rhea" id="RHEA-COMP:10162"/>
        <dbReference type="Rhea" id="RHEA-COMP:10375"/>
        <dbReference type="ChEBI" id="CHEBI:33019"/>
        <dbReference type="ChEBI" id="CHEBI:57623"/>
        <dbReference type="ChEBI" id="CHEBI:74411"/>
        <dbReference type="ChEBI" id="CHEBI:74415"/>
        <dbReference type="EC" id="2.5.1.75"/>
    </reaction>
</comment>
<dbReference type="PANTHER" id="PTHR11088">
    <property type="entry name" value="TRNA DIMETHYLALLYLTRANSFERASE"/>
    <property type="match status" value="1"/>
</dbReference>
<dbReference type="Gene3D" id="3.40.50.300">
    <property type="entry name" value="P-loop containing nucleotide triphosphate hydrolases"/>
    <property type="match status" value="1"/>
</dbReference>
<dbReference type="EMBL" id="BARV01036914">
    <property type="protein sequence ID" value="GAI57944.1"/>
    <property type="molecule type" value="Genomic_DNA"/>
</dbReference>
<dbReference type="GO" id="GO:0005524">
    <property type="term" value="F:ATP binding"/>
    <property type="evidence" value="ECO:0007669"/>
    <property type="project" value="UniProtKB-KW"/>
</dbReference>
<dbReference type="Gene3D" id="1.10.20.140">
    <property type="match status" value="1"/>
</dbReference>
<evidence type="ECO:0000256" key="5">
    <source>
        <dbReference type="ARBA" id="ARBA00022694"/>
    </source>
</evidence>
<reference evidence="10" key="1">
    <citation type="journal article" date="2014" name="Front. Microbiol.">
        <title>High frequency of phylogenetically diverse reductive dehalogenase-homologous genes in deep subseafloor sedimentary metagenomes.</title>
        <authorList>
            <person name="Kawai M."/>
            <person name="Futagami T."/>
            <person name="Toyoda A."/>
            <person name="Takaki Y."/>
            <person name="Nishi S."/>
            <person name="Hori S."/>
            <person name="Arai W."/>
            <person name="Tsubouchi T."/>
            <person name="Morono Y."/>
            <person name="Uchiyama I."/>
            <person name="Ito T."/>
            <person name="Fujiyama A."/>
            <person name="Inagaki F."/>
            <person name="Takami H."/>
        </authorList>
    </citation>
    <scope>NUCLEOTIDE SEQUENCE</scope>
    <source>
        <strain evidence="10">Expedition CK06-06</strain>
    </source>
</reference>
<comment type="similarity">
    <text evidence="2">Belongs to the IPP transferase family.</text>
</comment>
<evidence type="ECO:0000256" key="8">
    <source>
        <dbReference type="ARBA" id="ARBA00022842"/>
    </source>
</evidence>
<dbReference type="Pfam" id="PF01715">
    <property type="entry name" value="IPPT"/>
    <property type="match status" value="1"/>
</dbReference>
<dbReference type="EC" id="2.5.1.75" evidence="3"/>
<keyword evidence="7" id="KW-0067">ATP-binding</keyword>
<dbReference type="SUPFAM" id="SSF52540">
    <property type="entry name" value="P-loop containing nucleoside triphosphate hydrolases"/>
    <property type="match status" value="1"/>
</dbReference>
<evidence type="ECO:0000256" key="6">
    <source>
        <dbReference type="ARBA" id="ARBA00022741"/>
    </source>
</evidence>
<dbReference type="PANTHER" id="PTHR11088:SF60">
    <property type="entry name" value="TRNA DIMETHYLALLYLTRANSFERASE"/>
    <property type="match status" value="1"/>
</dbReference>
<evidence type="ECO:0000256" key="7">
    <source>
        <dbReference type="ARBA" id="ARBA00022840"/>
    </source>
</evidence>
<evidence type="ECO:0000256" key="4">
    <source>
        <dbReference type="ARBA" id="ARBA00022679"/>
    </source>
</evidence>
<feature type="non-terminal residue" evidence="10">
    <location>
        <position position="221"/>
    </location>
</feature>
<protein>
    <recommendedName>
        <fullName evidence="3">tRNA dimethylallyltransferase</fullName>
        <ecNumber evidence="3">2.5.1.75</ecNumber>
    </recommendedName>
</protein>
<evidence type="ECO:0000313" key="10">
    <source>
        <dbReference type="EMBL" id="GAI57944.1"/>
    </source>
</evidence>
<dbReference type="GO" id="GO:0006400">
    <property type="term" value="P:tRNA modification"/>
    <property type="evidence" value="ECO:0007669"/>
    <property type="project" value="TreeGrafter"/>
</dbReference>
<dbReference type="GO" id="GO:0052381">
    <property type="term" value="F:tRNA dimethylallyltransferase activity"/>
    <property type="evidence" value="ECO:0007669"/>
    <property type="project" value="UniProtKB-EC"/>
</dbReference>
<evidence type="ECO:0000256" key="1">
    <source>
        <dbReference type="ARBA" id="ARBA00001946"/>
    </source>
</evidence>
<keyword evidence="4" id="KW-0808">Transferase</keyword>
<evidence type="ECO:0000256" key="3">
    <source>
        <dbReference type="ARBA" id="ARBA00012665"/>
    </source>
</evidence>
<evidence type="ECO:0000256" key="2">
    <source>
        <dbReference type="ARBA" id="ARBA00005842"/>
    </source>
</evidence>
<keyword evidence="5" id="KW-0819">tRNA processing</keyword>
<dbReference type="NCBIfam" id="TIGR00174">
    <property type="entry name" value="miaA"/>
    <property type="match status" value="1"/>
</dbReference>
<sequence>MDIGTAKPSPEELSLVPHHLINIVNPGEGFSLAQYQRLAYRAINDIQQRSKLALLVGGSGLYVWSVLEGWGIPQVPPDPEFRHSLEKKAAKVGEDKLYQQLMKVDPVAGQRIDRHNIRRVIRALEVQRGTETPFSQLQYKEAPPFNALIIGLTADRVELYHRIDLRVDEMIRQGLVDEVGKLVNMDYDSNLPAMSSIGYKQISMFLKGELTLAAAIQQIKF</sequence>
<name>X1RR08_9ZZZZ</name>
<organism evidence="10">
    <name type="scientific">marine sediment metagenome</name>
    <dbReference type="NCBI Taxonomy" id="412755"/>
    <lineage>
        <taxon>unclassified sequences</taxon>
        <taxon>metagenomes</taxon>
        <taxon>ecological metagenomes</taxon>
    </lineage>
</organism>
<dbReference type="AlphaFoldDB" id="X1RR08"/>
<dbReference type="InterPro" id="IPR018022">
    <property type="entry name" value="IPT"/>
</dbReference>
<accession>X1RR08</accession>
<comment type="caution">
    <text evidence="10">The sequence shown here is derived from an EMBL/GenBank/DDBJ whole genome shotgun (WGS) entry which is preliminary data.</text>
</comment>
<keyword evidence="6" id="KW-0547">Nucleotide-binding</keyword>
<dbReference type="InterPro" id="IPR039657">
    <property type="entry name" value="Dimethylallyltransferase"/>
</dbReference>
<evidence type="ECO:0000256" key="9">
    <source>
        <dbReference type="ARBA" id="ARBA00049563"/>
    </source>
</evidence>
<proteinExistence type="inferred from homology"/>
<comment type="cofactor">
    <cofactor evidence="1">
        <name>Mg(2+)</name>
        <dbReference type="ChEBI" id="CHEBI:18420"/>
    </cofactor>
</comment>
<dbReference type="InterPro" id="IPR027417">
    <property type="entry name" value="P-loop_NTPase"/>
</dbReference>
<keyword evidence="8" id="KW-0460">Magnesium</keyword>